<organism evidence="8 9">
    <name type="scientific">Adiantum capillus-veneris</name>
    <name type="common">Maidenhair fern</name>
    <dbReference type="NCBI Taxonomy" id="13818"/>
    <lineage>
        <taxon>Eukaryota</taxon>
        <taxon>Viridiplantae</taxon>
        <taxon>Streptophyta</taxon>
        <taxon>Embryophyta</taxon>
        <taxon>Tracheophyta</taxon>
        <taxon>Polypodiopsida</taxon>
        <taxon>Polypodiidae</taxon>
        <taxon>Polypodiales</taxon>
        <taxon>Pteridineae</taxon>
        <taxon>Pteridaceae</taxon>
        <taxon>Vittarioideae</taxon>
        <taxon>Adiantum</taxon>
    </lineage>
</organism>
<keyword evidence="9" id="KW-1185">Reference proteome</keyword>
<evidence type="ECO:0000256" key="1">
    <source>
        <dbReference type="ARBA" id="ARBA00000382"/>
    </source>
</evidence>
<accession>A0A9D4ZS02</accession>
<dbReference type="InterPro" id="IPR044965">
    <property type="entry name" value="Glyco_hydro_17_plant"/>
</dbReference>
<protein>
    <recommendedName>
        <fullName evidence="3">glucan endo-1,3-beta-D-glucosidase</fullName>
        <ecNumber evidence="3">3.2.1.39</ecNumber>
    </recommendedName>
</protein>
<evidence type="ECO:0000256" key="4">
    <source>
        <dbReference type="ARBA" id="ARBA00022729"/>
    </source>
</evidence>
<reference evidence="8" key="1">
    <citation type="submission" date="2021-01" db="EMBL/GenBank/DDBJ databases">
        <title>Adiantum capillus-veneris genome.</title>
        <authorList>
            <person name="Fang Y."/>
            <person name="Liao Q."/>
        </authorList>
    </citation>
    <scope>NUCLEOTIDE SEQUENCE</scope>
    <source>
        <strain evidence="8">H3</strain>
        <tissue evidence="8">Leaf</tissue>
    </source>
</reference>
<dbReference type="InterPro" id="IPR000490">
    <property type="entry name" value="Glyco_hydro_17"/>
</dbReference>
<dbReference type="PANTHER" id="PTHR32227">
    <property type="entry name" value="GLUCAN ENDO-1,3-BETA-GLUCOSIDASE BG1-RELATED-RELATED"/>
    <property type="match status" value="1"/>
</dbReference>
<sequence>EIRPSFPALLQGGGPNPSLLAAPMESLSLSFWVLVCMLGGLGLQSQKAALGGSLNIGINYGMVADNLLPPTQVVRLLQSISISKVKIYSTNQTVLQAFGNTGISFIVGIGNEEVQALTSLESTMEWLYENILLYVPNTQISAIAVGNEVFSGGDTTLISSVIKAMQNIHYCLSYLGLNNKISISTPHSLAVLGSSYPPSSGAFLPEIALPYMKPLLSFLSSTGSPFMINAYPFFAYKANPSTVSLDYALFLEKVGVEDKNTMLLYYNMLDAQVDAIYSAMANLGFKNVRVIVSETGWPAKGDADEAGANPENAQMYNSNLIRRVASREGTPMRPDIPLEAYIFALFNEDSKPGPASERNYGLFMPNGLKAYDFGLDDPMSSTLYTLAGDSSAAHKLVAALRVTLFVAYFIVFGNL</sequence>
<dbReference type="SUPFAM" id="SSF51445">
    <property type="entry name" value="(Trans)glycosidases"/>
    <property type="match status" value="1"/>
</dbReference>
<evidence type="ECO:0000313" key="9">
    <source>
        <dbReference type="Proteomes" id="UP000886520"/>
    </source>
</evidence>
<evidence type="ECO:0000256" key="2">
    <source>
        <dbReference type="ARBA" id="ARBA00008773"/>
    </source>
</evidence>
<dbReference type="OrthoDB" id="77201at2759"/>
<dbReference type="Pfam" id="PF00332">
    <property type="entry name" value="Glyco_hydro_17"/>
    <property type="match status" value="1"/>
</dbReference>
<name>A0A9D4ZS02_ADICA</name>
<keyword evidence="4" id="KW-0732">Signal</keyword>
<dbReference type="GO" id="GO:0042973">
    <property type="term" value="F:glucan endo-1,3-beta-D-glucosidase activity"/>
    <property type="evidence" value="ECO:0007669"/>
    <property type="project" value="UniProtKB-EC"/>
</dbReference>
<dbReference type="InterPro" id="IPR017853">
    <property type="entry name" value="GH"/>
</dbReference>
<evidence type="ECO:0000256" key="7">
    <source>
        <dbReference type="RuleBase" id="RU004335"/>
    </source>
</evidence>
<keyword evidence="6" id="KW-0326">Glycosidase</keyword>
<comment type="caution">
    <text evidence="8">The sequence shown here is derived from an EMBL/GenBank/DDBJ whole genome shotgun (WGS) entry which is preliminary data.</text>
</comment>
<comment type="similarity">
    <text evidence="2 7">Belongs to the glycosyl hydrolase 17 family.</text>
</comment>
<evidence type="ECO:0000256" key="5">
    <source>
        <dbReference type="ARBA" id="ARBA00022801"/>
    </source>
</evidence>
<dbReference type="AlphaFoldDB" id="A0A9D4ZS02"/>
<dbReference type="EMBL" id="JABFUD020000002">
    <property type="protein sequence ID" value="KAI5083125.1"/>
    <property type="molecule type" value="Genomic_DNA"/>
</dbReference>
<dbReference type="Gene3D" id="3.20.20.80">
    <property type="entry name" value="Glycosidases"/>
    <property type="match status" value="1"/>
</dbReference>
<proteinExistence type="inferred from homology"/>
<dbReference type="FunFam" id="3.20.20.80:FF:000005">
    <property type="entry name" value="Glucan endo-1,3-beta-glucosidase 14"/>
    <property type="match status" value="1"/>
</dbReference>
<comment type="catalytic activity">
    <reaction evidence="1">
        <text>Hydrolysis of (1-&gt;3)-beta-D-glucosidic linkages in (1-&gt;3)-beta-D-glucans.</text>
        <dbReference type="EC" id="3.2.1.39"/>
    </reaction>
</comment>
<keyword evidence="5" id="KW-0378">Hydrolase</keyword>
<evidence type="ECO:0000256" key="6">
    <source>
        <dbReference type="ARBA" id="ARBA00023295"/>
    </source>
</evidence>
<dbReference type="GO" id="GO:0005975">
    <property type="term" value="P:carbohydrate metabolic process"/>
    <property type="evidence" value="ECO:0007669"/>
    <property type="project" value="InterPro"/>
</dbReference>
<evidence type="ECO:0000313" key="8">
    <source>
        <dbReference type="EMBL" id="KAI5083125.1"/>
    </source>
</evidence>
<dbReference type="Proteomes" id="UP000886520">
    <property type="component" value="Chromosome 3"/>
</dbReference>
<feature type="non-terminal residue" evidence="8">
    <location>
        <position position="415"/>
    </location>
</feature>
<evidence type="ECO:0000256" key="3">
    <source>
        <dbReference type="ARBA" id="ARBA00012780"/>
    </source>
</evidence>
<gene>
    <name evidence="8" type="ORF">GOP47_0002868</name>
</gene>
<dbReference type="EC" id="3.2.1.39" evidence="3"/>